<name>A0ABP6ZNV1_9ACTN</name>
<evidence type="ECO:0000313" key="2">
    <source>
        <dbReference type="EMBL" id="GAA3612960.1"/>
    </source>
</evidence>
<keyword evidence="1" id="KW-0472">Membrane</keyword>
<reference evidence="3" key="1">
    <citation type="journal article" date="2019" name="Int. J. Syst. Evol. Microbiol.">
        <title>The Global Catalogue of Microorganisms (GCM) 10K type strain sequencing project: providing services to taxonomists for standard genome sequencing and annotation.</title>
        <authorList>
            <consortium name="The Broad Institute Genomics Platform"/>
            <consortium name="The Broad Institute Genome Sequencing Center for Infectious Disease"/>
            <person name="Wu L."/>
            <person name="Ma J."/>
        </authorList>
    </citation>
    <scope>NUCLEOTIDE SEQUENCE [LARGE SCALE GENOMIC DNA]</scope>
    <source>
        <strain evidence="3">JCM 16929</strain>
    </source>
</reference>
<keyword evidence="1" id="KW-1133">Transmembrane helix</keyword>
<evidence type="ECO:0000256" key="1">
    <source>
        <dbReference type="SAM" id="Phobius"/>
    </source>
</evidence>
<proteinExistence type="predicted"/>
<comment type="caution">
    <text evidence="2">The sequence shown here is derived from an EMBL/GenBank/DDBJ whole genome shotgun (WGS) entry which is preliminary data.</text>
</comment>
<organism evidence="2 3">
    <name type="scientific">Microlunatus ginsengisoli</name>
    <dbReference type="NCBI Taxonomy" id="363863"/>
    <lineage>
        <taxon>Bacteria</taxon>
        <taxon>Bacillati</taxon>
        <taxon>Actinomycetota</taxon>
        <taxon>Actinomycetes</taxon>
        <taxon>Propionibacteriales</taxon>
        <taxon>Propionibacteriaceae</taxon>
        <taxon>Microlunatus</taxon>
    </lineage>
</organism>
<dbReference type="Proteomes" id="UP001501490">
    <property type="component" value="Unassembled WGS sequence"/>
</dbReference>
<keyword evidence="3" id="KW-1185">Reference proteome</keyword>
<accession>A0ABP6ZNV1</accession>
<dbReference type="RefSeq" id="WP_344802666.1">
    <property type="nucleotide sequence ID" value="NZ_BAABAB010000009.1"/>
</dbReference>
<gene>
    <name evidence="2" type="ORF">GCM10022236_13420</name>
</gene>
<dbReference type="EMBL" id="BAABAB010000009">
    <property type="protein sequence ID" value="GAA3612960.1"/>
    <property type="molecule type" value="Genomic_DNA"/>
</dbReference>
<evidence type="ECO:0000313" key="3">
    <source>
        <dbReference type="Proteomes" id="UP001501490"/>
    </source>
</evidence>
<sequence length="67" mass="6748">MLTLPLVIVLGLLAFGLVKWGKQKVSGVLVGIVFGLALATTAVGPPILHAVTAASRTIVTAIGSAVR</sequence>
<feature type="transmembrane region" description="Helical" evidence="1">
    <location>
        <begin position="26"/>
        <end position="48"/>
    </location>
</feature>
<keyword evidence="1" id="KW-0812">Transmembrane</keyword>
<protein>
    <submittedName>
        <fullName evidence="2">Uncharacterized protein</fullName>
    </submittedName>
</protein>